<comment type="caution">
    <text evidence="2">The sequence shown here is derived from an EMBL/GenBank/DDBJ whole genome shotgun (WGS) entry which is preliminary data.</text>
</comment>
<dbReference type="PROSITE" id="PS00018">
    <property type="entry name" value="EF_HAND_1"/>
    <property type="match status" value="2"/>
</dbReference>
<reference evidence="2" key="1">
    <citation type="journal article" date="2020" name="mSystems">
        <title>Genome- and Community-Level Interaction Insights into Carbon Utilization and Element Cycling Functions of Hydrothermarchaeota in Hydrothermal Sediment.</title>
        <authorList>
            <person name="Zhou Z."/>
            <person name="Liu Y."/>
            <person name="Xu W."/>
            <person name="Pan J."/>
            <person name="Luo Z.H."/>
            <person name="Li M."/>
        </authorList>
    </citation>
    <scope>NUCLEOTIDE SEQUENCE [LARGE SCALE GENOMIC DNA]</scope>
    <source>
        <strain evidence="2">SpSt-417</strain>
    </source>
</reference>
<dbReference type="SUPFAM" id="SSF63446">
    <property type="entry name" value="Type I dockerin domain"/>
    <property type="match status" value="1"/>
</dbReference>
<dbReference type="Pfam" id="PF07705">
    <property type="entry name" value="CARDB"/>
    <property type="match status" value="1"/>
</dbReference>
<dbReference type="Gene3D" id="2.60.40.10">
    <property type="entry name" value="Immunoglobulins"/>
    <property type="match status" value="1"/>
</dbReference>
<feature type="domain" description="CARDB" evidence="1">
    <location>
        <begin position="209"/>
        <end position="302"/>
    </location>
</feature>
<dbReference type="InterPro" id="IPR011635">
    <property type="entry name" value="CARDB"/>
</dbReference>
<dbReference type="InterPro" id="IPR018247">
    <property type="entry name" value="EF_Hand_1_Ca_BS"/>
</dbReference>
<proteinExistence type="predicted"/>
<dbReference type="AlphaFoldDB" id="A0A7C4TPZ4"/>
<dbReference type="EMBL" id="DSRT01000133">
    <property type="protein sequence ID" value="HGW29765.1"/>
    <property type="molecule type" value="Genomic_DNA"/>
</dbReference>
<gene>
    <name evidence="2" type="ORF">ENR63_02485</name>
</gene>
<dbReference type="GO" id="GO:0000272">
    <property type="term" value="P:polysaccharide catabolic process"/>
    <property type="evidence" value="ECO:0007669"/>
    <property type="project" value="InterPro"/>
</dbReference>
<name>A0A7C4TPZ4_UNCKA</name>
<evidence type="ECO:0000313" key="2">
    <source>
        <dbReference type="EMBL" id="HGW29765.1"/>
    </source>
</evidence>
<sequence>MTVKVADVEDLMLWQIRMFYNGNIINATRWFEPTWDLEYVFYNKTTLVGEYLSNNSVMVGAILFPSPPGQEPFYGSGKLCIIEFEVVSVPPEGEVHSCSLNINNEDTFLWDSSCSDIPAVKENGHYELRSHLLPSVYVIGMLRVIGLTPGEKSTLTFTWNTTDATVGDYLIYAMASMVQYETDREDNTFYDGIVTVKSAETIVRDIAIVNVTIPFNVVYQGWVVSVNVTVANLGNGTETFSVTLYYSNTVIATENVQNLDPNATLTLSFNWNTTSVPYHHNYTIKAVASIVSGEANTENNIFAYGLVEIRMMGDVNGDGKVDMSDIGIVCFAFGASPDHPRWNPTCDLDQNGIIDLRDIGLTAKHFGEIR</sequence>
<dbReference type="InterPro" id="IPR013783">
    <property type="entry name" value="Ig-like_fold"/>
</dbReference>
<protein>
    <recommendedName>
        <fullName evidence="1">CARDB domain-containing protein</fullName>
    </recommendedName>
</protein>
<dbReference type="InterPro" id="IPR036439">
    <property type="entry name" value="Dockerin_dom_sf"/>
</dbReference>
<dbReference type="Gene3D" id="1.10.1330.10">
    <property type="entry name" value="Dockerin domain"/>
    <property type="match status" value="1"/>
</dbReference>
<evidence type="ECO:0000259" key="1">
    <source>
        <dbReference type="Pfam" id="PF07705"/>
    </source>
</evidence>
<accession>A0A7C4TPZ4</accession>
<organism evidence="2">
    <name type="scientific">candidate division WWE3 bacterium</name>
    <dbReference type="NCBI Taxonomy" id="2053526"/>
    <lineage>
        <taxon>Bacteria</taxon>
        <taxon>Katanobacteria</taxon>
    </lineage>
</organism>
<dbReference type="CDD" id="cd14254">
    <property type="entry name" value="Dockerin_II"/>
    <property type="match status" value="1"/>
</dbReference>